<dbReference type="InterPro" id="IPR023213">
    <property type="entry name" value="CAT-like_dom_sf"/>
</dbReference>
<comment type="caution">
    <text evidence="4">The sequence shown here is derived from an EMBL/GenBank/DDBJ whole genome shotgun (WGS) entry which is preliminary data.</text>
</comment>
<dbReference type="InterPro" id="IPR000873">
    <property type="entry name" value="AMP-dep_synth/lig_dom"/>
</dbReference>
<dbReference type="Gene3D" id="3.30.559.10">
    <property type="entry name" value="Chloramphenicol acetyltransferase-like domain"/>
    <property type="match status" value="1"/>
</dbReference>
<organism evidence="4 5">
    <name type="scientific">Streptomyces boncukensis</name>
    <dbReference type="NCBI Taxonomy" id="2711219"/>
    <lineage>
        <taxon>Bacteria</taxon>
        <taxon>Bacillati</taxon>
        <taxon>Actinomycetota</taxon>
        <taxon>Actinomycetes</taxon>
        <taxon>Kitasatosporales</taxon>
        <taxon>Streptomycetaceae</taxon>
        <taxon>Streptomyces</taxon>
    </lineage>
</organism>
<dbReference type="Pfam" id="PF00668">
    <property type="entry name" value="Condensation"/>
    <property type="match status" value="1"/>
</dbReference>
<dbReference type="PANTHER" id="PTHR45527">
    <property type="entry name" value="NONRIBOSOMAL PEPTIDE SYNTHETASE"/>
    <property type="match status" value="1"/>
</dbReference>
<dbReference type="AlphaFoldDB" id="A0A6G4WZE8"/>
<accession>A0A6G4WZE8</accession>
<dbReference type="InterPro" id="IPR001242">
    <property type="entry name" value="Condensation_dom"/>
</dbReference>
<evidence type="ECO:0000313" key="4">
    <source>
        <dbReference type="EMBL" id="NGO70242.1"/>
    </source>
</evidence>
<keyword evidence="5" id="KW-1185">Reference proteome</keyword>
<name>A0A6G4WZE8_9ACTN</name>
<feature type="region of interest" description="Disordered" evidence="1">
    <location>
        <begin position="77"/>
        <end position="101"/>
    </location>
</feature>
<evidence type="ECO:0000259" key="3">
    <source>
        <dbReference type="Pfam" id="PF00668"/>
    </source>
</evidence>
<feature type="domain" description="AMP-dependent synthetase/ligase" evidence="2">
    <location>
        <begin position="460"/>
        <end position="525"/>
    </location>
</feature>
<feature type="non-terminal residue" evidence="4">
    <location>
        <position position="525"/>
    </location>
</feature>
<feature type="domain" description="Condensation" evidence="3">
    <location>
        <begin position="8"/>
        <end position="434"/>
    </location>
</feature>
<evidence type="ECO:0000256" key="1">
    <source>
        <dbReference type="SAM" id="MobiDB-lite"/>
    </source>
</evidence>
<dbReference type="Gene3D" id="3.30.559.30">
    <property type="entry name" value="Nonribosomal peptide synthetase, condensation domain"/>
    <property type="match status" value="1"/>
</dbReference>
<evidence type="ECO:0000259" key="2">
    <source>
        <dbReference type="Pfam" id="PF00501"/>
    </source>
</evidence>
<evidence type="ECO:0000313" key="5">
    <source>
        <dbReference type="Proteomes" id="UP000477722"/>
    </source>
</evidence>
<dbReference type="PANTHER" id="PTHR45527:SF1">
    <property type="entry name" value="FATTY ACID SYNTHASE"/>
    <property type="match status" value="1"/>
</dbReference>
<dbReference type="GO" id="GO:0044550">
    <property type="term" value="P:secondary metabolite biosynthetic process"/>
    <property type="evidence" value="ECO:0007669"/>
    <property type="project" value="TreeGrafter"/>
</dbReference>
<dbReference type="Pfam" id="PF00501">
    <property type="entry name" value="AMP-binding"/>
    <property type="match status" value="1"/>
</dbReference>
<dbReference type="GO" id="GO:0003824">
    <property type="term" value="F:catalytic activity"/>
    <property type="evidence" value="ECO:0007669"/>
    <property type="project" value="InterPro"/>
</dbReference>
<dbReference type="RefSeq" id="WP_165299912.1">
    <property type="nucleotide sequence ID" value="NZ_JAAKZZ010000178.1"/>
</dbReference>
<dbReference type="EMBL" id="JAAKZZ010000178">
    <property type="protein sequence ID" value="NGO70242.1"/>
    <property type="molecule type" value="Genomic_DNA"/>
</dbReference>
<reference evidence="4 5" key="1">
    <citation type="submission" date="2020-02" db="EMBL/GenBank/DDBJ databases">
        <title>Whole-genome analyses of novel actinobacteria.</title>
        <authorList>
            <person name="Sahin N."/>
            <person name="Tatar D."/>
        </authorList>
    </citation>
    <scope>NUCLEOTIDE SEQUENCE [LARGE SCALE GENOMIC DNA]</scope>
    <source>
        <strain evidence="4 5">SB3404</strain>
    </source>
</reference>
<dbReference type="SUPFAM" id="SSF52777">
    <property type="entry name" value="CoA-dependent acyltransferases"/>
    <property type="match status" value="2"/>
</dbReference>
<dbReference type="GO" id="GO:0005737">
    <property type="term" value="C:cytoplasm"/>
    <property type="evidence" value="ECO:0007669"/>
    <property type="project" value="TreeGrafter"/>
</dbReference>
<protein>
    <submittedName>
        <fullName evidence="4">AMP-binding protein</fullName>
    </submittedName>
</protein>
<dbReference type="Proteomes" id="UP000477722">
    <property type="component" value="Unassembled WGS sequence"/>
</dbReference>
<gene>
    <name evidence="4" type="ORF">G5C65_18180</name>
</gene>
<dbReference type="SUPFAM" id="SSF56801">
    <property type="entry name" value="Acetyl-CoA synthetase-like"/>
    <property type="match status" value="1"/>
</dbReference>
<dbReference type="Gene3D" id="3.40.50.980">
    <property type="match status" value="2"/>
</dbReference>
<proteinExistence type="predicted"/>
<dbReference type="GO" id="GO:0008610">
    <property type="term" value="P:lipid biosynthetic process"/>
    <property type="evidence" value="ECO:0007669"/>
    <property type="project" value="UniProtKB-ARBA"/>
</dbReference>
<sequence>MPDTRPFELPLSGAQREMWYAQQLDPGNPVFTTADHLDLVGPLDTARLADAWRQLVEEAECLRARFTERDGEPVQTIHPADGAPLPVHDFTGAPDPDAASQERTRTRLARPASLGADAHGGELHLLGPGRARLLVHANHILVDGFSRSLAYSRLAALYRGAAEAPLPPLRLLTEDEAGYETSERQATDAAFWEKRFPETPQPTLLSSALPGTARHTLHRSAPLPAETAERLRAQAWQDRVTLPTALIAATAGYLSQVTGDTDVLLTMPVTARTGAAARSVPGMRANFLPLQLSVPPADTRGALLRQTADGVRATLRHQRYRGDRLRRDLGLIGDAGHSYGPTVNVLDSGAEFDLGDGCTALLHNVSTGPVPDLQIVYLDAPGAGWTLRLDAHPDRYTEDELTAHLRRLLGYLDQFAQTGTETPLSRLAAVRPDELAALREAGRGPAGVDRFTDVVARVRELAERTPHALAVDDGTTRLSYAELTARAAALSHRLAEAGAGPDTLIALAAPPGTSFVTAILGILGA</sequence>
<dbReference type="GO" id="GO:0043041">
    <property type="term" value="P:amino acid activation for nonribosomal peptide biosynthetic process"/>
    <property type="evidence" value="ECO:0007669"/>
    <property type="project" value="TreeGrafter"/>
</dbReference>
<dbReference type="GO" id="GO:0031177">
    <property type="term" value="F:phosphopantetheine binding"/>
    <property type="evidence" value="ECO:0007669"/>
    <property type="project" value="TreeGrafter"/>
</dbReference>